<dbReference type="InterPro" id="IPR036878">
    <property type="entry name" value="Glu_permease_IIB"/>
</dbReference>
<organism evidence="14 15">
    <name type="scientific">Selenomonas ruminantium</name>
    <dbReference type="NCBI Taxonomy" id="971"/>
    <lineage>
        <taxon>Bacteria</taxon>
        <taxon>Bacillati</taxon>
        <taxon>Bacillota</taxon>
        <taxon>Negativicutes</taxon>
        <taxon>Selenomonadales</taxon>
        <taxon>Selenomonadaceae</taxon>
        <taxon>Selenomonas</taxon>
    </lineage>
</organism>
<dbReference type="GO" id="GO:0009401">
    <property type="term" value="P:phosphoenolpyruvate-dependent sugar phosphotransferase system"/>
    <property type="evidence" value="ECO:0007669"/>
    <property type="project" value="UniProtKB-KW"/>
</dbReference>
<dbReference type="Gene3D" id="3.30.1360.60">
    <property type="entry name" value="Glucose permease domain IIB"/>
    <property type="match status" value="1"/>
</dbReference>
<evidence type="ECO:0000256" key="4">
    <source>
        <dbReference type="ARBA" id="ARBA00022597"/>
    </source>
</evidence>
<dbReference type="Proteomes" id="UP000183639">
    <property type="component" value="Unassembled WGS sequence"/>
</dbReference>
<feature type="transmembrane region" description="Helical" evidence="12">
    <location>
        <begin position="6"/>
        <end position="22"/>
    </location>
</feature>
<dbReference type="SUPFAM" id="SSF55604">
    <property type="entry name" value="Glucose permease domain IIB"/>
    <property type="match status" value="1"/>
</dbReference>
<dbReference type="InterPro" id="IPR018113">
    <property type="entry name" value="PTrfase_EIIB_Cys"/>
</dbReference>
<dbReference type="CDD" id="cd00212">
    <property type="entry name" value="PTS_IIB_glc"/>
    <property type="match status" value="1"/>
</dbReference>
<keyword evidence="2" id="KW-0813">Transport</keyword>
<dbReference type="AlphaFoldDB" id="A0A1I3CDF6"/>
<keyword evidence="7 12" id="KW-0812">Transmembrane</keyword>
<keyword evidence="10 12" id="KW-0472">Membrane</keyword>
<evidence type="ECO:0000259" key="13">
    <source>
        <dbReference type="PROSITE" id="PS51098"/>
    </source>
</evidence>
<dbReference type="NCBIfam" id="TIGR00826">
    <property type="entry name" value="EIIB_glc"/>
    <property type="match status" value="1"/>
</dbReference>
<evidence type="ECO:0000256" key="12">
    <source>
        <dbReference type="SAM" id="Phobius"/>
    </source>
</evidence>
<protein>
    <submittedName>
        <fullName evidence="14">PTS system, glucose-like IIB component</fullName>
    </submittedName>
</protein>
<dbReference type="GO" id="GO:0005886">
    <property type="term" value="C:plasma membrane"/>
    <property type="evidence" value="ECO:0007669"/>
    <property type="project" value="UniProtKB-SubCell"/>
</dbReference>
<accession>A0A1I3CDF6</accession>
<dbReference type="PANTHER" id="PTHR30009:SF12">
    <property type="entry name" value="PHOSPHOTRANSFERASE IIC COMPONENT GLVC"/>
    <property type="match status" value="1"/>
</dbReference>
<evidence type="ECO:0000256" key="6">
    <source>
        <dbReference type="ARBA" id="ARBA00022683"/>
    </source>
</evidence>
<evidence type="ECO:0000256" key="2">
    <source>
        <dbReference type="ARBA" id="ARBA00022448"/>
    </source>
</evidence>
<reference evidence="14 15" key="1">
    <citation type="submission" date="2016-10" db="EMBL/GenBank/DDBJ databases">
        <authorList>
            <person name="de Groot N.N."/>
        </authorList>
    </citation>
    <scope>NUCLEOTIDE SEQUENCE [LARGE SCALE GENOMIC DNA]</scope>
    <source>
        <strain evidence="14 15">Z108</strain>
    </source>
</reference>
<keyword evidence="8" id="KW-0418">Kinase</keyword>
<keyword evidence="5" id="KW-0808">Transferase</keyword>
<dbReference type="PANTHER" id="PTHR30009">
    <property type="entry name" value="CYTOCHROME C-TYPE SYNTHESIS PROTEIN AND PTS TRANSMEMBRANE COMPONENT"/>
    <property type="match status" value="1"/>
</dbReference>
<evidence type="ECO:0000313" key="15">
    <source>
        <dbReference type="Proteomes" id="UP000183639"/>
    </source>
</evidence>
<dbReference type="Pfam" id="PF00367">
    <property type="entry name" value="PTS_EIIB"/>
    <property type="match status" value="1"/>
</dbReference>
<sequence length="136" mass="14784">MTQIVVGLIFTGIWFAVFRTLILKLDLKTPGRGDEEVKLYTKADYKAKAKGDILAEEAAAFLADLGGRENIVDVTNCATRLRVTVKDDSLLAAPEVFKAHGAHGLVHNGCAIQVIIGLSVPQVRERFEDLLEHGAV</sequence>
<evidence type="ECO:0000256" key="5">
    <source>
        <dbReference type="ARBA" id="ARBA00022679"/>
    </source>
</evidence>
<keyword evidence="9 12" id="KW-1133">Transmembrane helix</keyword>
<name>A0A1I3CDF6_SELRU</name>
<proteinExistence type="predicted"/>
<evidence type="ECO:0000256" key="9">
    <source>
        <dbReference type="ARBA" id="ARBA00022989"/>
    </source>
</evidence>
<dbReference type="EMBL" id="FOQK01000003">
    <property type="protein sequence ID" value="SFH72326.1"/>
    <property type="molecule type" value="Genomic_DNA"/>
</dbReference>
<evidence type="ECO:0000256" key="7">
    <source>
        <dbReference type="ARBA" id="ARBA00022692"/>
    </source>
</evidence>
<comment type="subcellular location">
    <subcellularLocation>
        <location evidence="1">Cell membrane</location>
    </subcellularLocation>
</comment>
<dbReference type="PROSITE" id="PS51098">
    <property type="entry name" value="PTS_EIIB_TYPE_1"/>
    <property type="match status" value="1"/>
</dbReference>
<dbReference type="InterPro" id="IPR050429">
    <property type="entry name" value="PTS_Glucose_EIICBA"/>
</dbReference>
<dbReference type="GO" id="GO:0090563">
    <property type="term" value="F:protein-phosphocysteine-sugar phosphotransferase activity"/>
    <property type="evidence" value="ECO:0007669"/>
    <property type="project" value="TreeGrafter"/>
</dbReference>
<evidence type="ECO:0000256" key="11">
    <source>
        <dbReference type="PROSITE-ProRule" id="PRU00421"/>
    </source>
</evidence>
<dbReference type="GO" id="GO:0008982">
    <property type="term" value="F:protein-N(PI)-phosphohistidine-sugar phosphotransferase activity"/>
    <property type="evidence" value="ECO:0007669"/>
    <property type="project" value="InterPro"/>
</dbReference>
<keyword evidence="3" id="KW-1003">Cell membrane</keyword>
<evidence type="ECO:0000256" key="1">
    <source>
        <dbReference type="ARBA" id="ARBA00004236"/>
    </source>
</evidence>
<evidence type="ECO:0000256" key="3">
    <source>
        <dbReference type="ARBA" id="ARBA00022475"/>
    </source>
</evidence>
<evidence type="ECO:0000256" key="8">
    <source>
        <dbReference type="ARBA" id="ARBA00022777"/>
    </source>
</evidence>
<gene>
    <name evidence="14" type="ORF">SAMN04487861_10359</name>
</gene>
<feature type="active site" description="Phosphocysteine intermediate; for EIIB activity" evidence="11">
    <location>
        <position position="77"/>
    </location>
</feature>
<dbReference type="InterPro" id="IPR001996">
    <property type="entry name" value="PTS_IIB_1"/>
</dbReference>
<evidence type="ECO:0000256" key="10">
    <source>
        <dbReference type="ARBA" id="ARBA00023136"/>
    </source>
</evidence>
<keyword evidence="4" id="KW-0762">Sugar transport</keyword>
<feature type="domain" description="PTS EIIB type-1" evidence="13">
    <location>
        <begin position="55"/>
        <end position="136"/>
    </location>
</feature>
<dbReference type="GO" id="GO:0016301">
    <property type="term" value="F:kinase activity"/>
    <property type="evidence" value="ECO:0007669"/>
    <property type="project" value="UniProtKB-KW"/>
</dbReference>
<dbReference type="PROSITE" id="PS01035">
    <property type="entry name" value="PTS_EIIB_TYPE_1_CYS"/>
    <property type="match status" value="1"/>
</dbReference>
<keyword evidence="6" id="KW-0598">Phosphotransferase system</keyword>
<evidence type="ECO:0000313" key="14">
    <source>
        <dbReference type="EMBL" id="SFH72326.1"/>
    </source>
</evidence>